<dbReference type="Gene3D" id="3.40.50.300">
    <property type="entry name" value="P-loop containing nucleotide triphosphate hydrolases"/>
    <property type="match status" value="2"/>
</dbReference>
<protein>
    <recommendedName>
        <fullName evidence="2">Structural maintenance of chromosomes protein 5</fullName>
    </recommendedName>
</protein>
<dbReference type="STRING" id="37546.A0A1B0FFH7"/>
<reference evidence="6" key="1">
    <citation type="submission" date="2020-05" db="UniProtKB">
        <authorList>
            <consortium name="EnsemblMetazoa"/>
        </authorList>
    </citation>
    <scope>IDENTIFICATION</scope>
    <source>
        <strain evidence="6">Yale</strain>
    </source>
</reference>
<dbReference type="Pfam" id="PF02463">
    <property type="entry name" value="SMC_N"/>
    <property type="match status" value="1"/>
</dbReference>
<evidence type="ECO:0000259" key="5">
    <source>
        <dbReference type="Pfam" id="PF02463"/>
    </source>
</evidence>
<dbReference type="GO" id="GO:0003697">
    <property type="term" value="F:single-stranded DNA binding"/>
    <property type="evidence" value="ECO:0007669"/>
    <property type="project" value="TreeGrafter"/>
</dbReference>
<dbReference type="GO" id="GO:0030915">
    <property type="term" value="C:Smc5-Smc6 complex"/>
    <property type="evidence" value="ECO:0007669"/>
    <property type="project" value="TreeGrafter"/>
</dbReference>
<comment type="similarity">
    <text evidence="1">Belongs to the SMC family. SMC5 subfamily.</text>
</comment>
<keyword evidence="3 4" id="KW-0175">Coiled coil</keyword>
<feature type="coiled-coil region" evidence="4">
    <location>
        <begin position="177"/>
        <end position="218"/>
    </location>
</feature>
<evidence type="ECO:0000256" key="2">
    <source>
        <dbReference type="ARBA" id="ARBA00018687"/>
    </source>
</evidence>
<dbReference type="PhylomeDB" id="A0A1B0FFH7"/>
<dbReference type="InterPro" id="IPR001680">
    <property type="entry name" value="WD40_rpt"/>
</dbReference>
<dbReference type="InterPro" id="IPR027417">
    <property type="entry name" value="P-loop_NTPase"/>
</dbReference>
<dbReference type="InterPro" id="IPR003395">
    <property type="entry name" value="RecF/RecN/SMC_N"/>
</dbReference>
<dbReference type="GO" id="GO:0005634">
    <property type="term" value="C:nucleus"/>
    <property type="evidence" value="ECO:0007669"/>
    <property type="project" value="TreeGrafter"/>
</dbReference>
<dbReference type="InterPro" id="IPR015943">
    <property type="entry name" value="WD40/YVTN_repeat-like_dom_sf"/>
</dbReference>
<dbReference type="GO" id="GO:0000724">
    <property type="term" value="P:double-strand break repair via homologous recombination"/>
    <property type="evidence" value="ECO:0007669"/>
    <property type="project" value="TreeGrafter"/>
</dbReference>
<feature type="coiled-coil region" evidence="4">
    <location>
        <begin position="293"/>
        <end position="411"/>
    </location>
</feature>
<dbReference type="VEuPathDB" id="VectorBase:GMOY002403"/>
<dbReference type="SUPFAM" id="SSF50978">
    <property type="entry name" value="WD40 repeat-like"/>
    <property type="match status" value="1"/>
</dbReference>
<feature type="domain" description="RecF/RecN/SMC N-terminal" evidence="5">
    <location>
        <begin position="7"/>
        <end position="1017"/>
    </location>
</feature>
<dbReference type="PANTHER" id="PTHR45916">
    <property type="entry name" value="STRUCTURAL MAINTENANCE OF CHROMOSOMES PROTEIN 5"/>
    <property type="match status" value="1"/>
</dbReference>
<evidence type="ECO:0000313" key="6">
    <source>
        <dbReference type="EnsemblMetazoa" id="GMOY002403-PA"/>
    </source>
</evidence>
<keyword evidence="7" id="KW-1185">Reference proteome</keyword>
<organism evidence="6 7">
    <name type="scientific">Glossina morsitans morsitans</name>
    <name type="common">Savannah tsetse fly</name>
    <dbReference type="NCBI Taxonomy" id="37546"/>
    <lineage>
        <taxon>Eukaryota</taxon>
        <taxon>Metazoa</taxon>
        <taxon>Ecdysozoa</taxon>
        <taxon>Arthropoda</taxon>
        <taxon>Hexapoda</taxon>
        <taxon>Insecta</taxon>
        <taxon>Pterygota</taxon>
        <taxon>Neoptera</taxon>
        <taxon>Endopterygota</taxon>
        <taxon>Diptera</taxon>
        <taxon>Brachycera</taxon>
        <taxon>Muscomorpha</taxon>
        <taxon>Hippoboscoidea</taxon>
        <taxon>Glossinidae</taxon>
        <taxon>Glossina</taxon>
    </lineage>
</organism>
<dbReference type="Proteomes" id="UP000092444">
    <property type="component" value="Unassembled WGS sequence"/>
</dbReference>
<name>A0A1B0FFH7_GLOMM</name>
<evidence type="ECO:0000256" key="4">
    <source>
        <dbReference type="SAM" id="Coils"/>
    </source>
</evidence>
<sequence>MSSFGKIKNVYCKDFVTYSECMFTPSEYLNVIIGPNGSGKSTLVSAIVLCLGGEPKLLARSNFIRDYVKNGCSSAKISVEVYAERKDKEPLSDTKSVEFTRTFDKNDKSEYFINGRSYSHRDYLKAVSKFNIQVNNLCQFLPQDRVQDFAKMNPQEILSNTISSVCSGEILENFEKLKELQNNQENNQSTHQKLVQKLAESKNRINELKGELNRFNVRQETEEKLIACNIKKVKVETDELSANLAECTTDCKMAEKILANFDKENTGIYAKQTEYKNLGSQLTMQKEHKEQDFKQAETNKVKILEKIEHLKAMINNKKIDFRKRKCEQAEREKDLQNAVQLLEVYVQDLENLKAECSSDSELSNACIQSMECQKVELKRLNQNHTRLNQSVEEFRAEINSLKKQIESLENVADQKLLFLQQNFPDVCKAMKWIEENENLFEARVYKPIMLEINVRNPDHTKYLENTVSFRDFQAFSCESKNDMSLLISELCVKRKLTVNIGHAPSDAKFVPDMPIKNLRPYGFDAYLVDLIDGPHAVLGYLCSLYRLQNIPIGGNKVKEFIERIPEGVNVYFGANVRYNVSKSRYSGQKIFSQVQIECRNILPSIDVQQIEQKKHRLSEIGRAIDNIRNQRSSLEAQMREKEVLYKEKKDKLSEIKSRQYELKRKMDEIRKCKERIVDLKNQLKGKLQICISILCVPAEVNCFIVDNPILESDLRQNIAKCLNELIRCQVGRVQALSSLQKAAANKACSQAKLHVFNTENEALANQINTIFENRKSAKDRVVAIKSKCETIKGKLRKKEDEMATLTNKSDPRKKNSVNYHFYCDLPDDYEELKGLINDYAARLDCMETVNSEILREHENKLLEIKAIEGEIQDVLEGNEHHVAKIRTIYDSWFPTVDQVIGTINKHFSDFMQSMGYVGEVRLTRKDTYEFDSFGIEILVQYRQNVPLQALNRHVQSGGERAVAIAAFTLSMQHISHVPFRCVDEINQGMDARNERKIFDMLVDETTKTGCSQYFFVTPKLLRNLKSHKRVSIHLVFNGRMIESKDAFIFTKLSSAEMLSMFYGDRFIPRRCTFAKTQLNLKFSQKRGTVDILNVVENQDYWRENAYIPVLKDMIEVKSERILQLTDPSLRTSGIPACEKRRVRNGKYFDNYDWPCIPRLKPSIYADKTFDLPDYNTFCEENMIDWSSNGQIAVLFGHDVMIWKSKEDITMVFNVRYPSALAYSPNGEYLAISCKTGEHPVVELWDVQSPNFSVQSGQIFEHKYTHILALAWDRPGTHLVCGSHFGTIFVLSVPNMNIIMKFHKHYLPITIIRFSPNRRYMASGDEEGNLVVYNWGSCSVHLYIYSRRGLRVVFDWHPWTDSDLVISEKVPASIILLHVPSKKIVGYYQQADRRTIINSISFSKLTGELLVSISNRIGNVNYNHKILVMASLDRVVDVIAFAHGNARFLVWSPDGTHVATSGNEDETLTMWNFCARNRKRFAQNAPYTPNFHLSERNFGSQFKKWSNIK</sequence>
<accession>A0A1B0FFH7</accession>
<dbReference type="PANTHER" id="PTHR45916:SF1">
    <property type="entry name" value="STRUCTURAL MAINTENANCE OF CHROMOSOMES PROTEIN 5"/>
    <property type="match status" value="1"/>
</dbReference>
<dbReference type="InterPro" id="IPR036322">
    <property type="entry name" value="WD40_repeat_dom_sf"/>
</dbReference>
<proteinExistence type="inferred from homology"/>
<evidence type="ECO:0000256" key="3">
    <source>
        <dbReference type="ARBA" id="ARBA00023054"/>
    </source>
</evidence>
<dbReference type="SMART" id="SM00320">
    <property type="entry name" value="WD40"/>
    <property type="match status" value="4"/>
</dbReference>
<dbReference type="Gene3D" id="2.130.10.10">
    <property type="entry name" value="YVTN repeat-like/Quinoprotein amine dehydrogenase"/>
    <property type="match status" value="1"/>
</dbReference>
<dbReference type="EMBL" id="CCAG010000027">
    <property type="status" value="NOT_ANNOTATED_CDS"/>
    <property type="molecule type" value="Genomic_DNA"/>
</dbReference>
<evidence type="ECO:0000256" key="1">
    <source>
        <dbReference type="ARBA" id="ARBA00010171"/>
    </source>
</evidence>
<dbReference type="SUPFAM" id="SSF52540">
    <property type="entry name" value="P-loop containing nucleoside triphosphate hydrolases"/>
    <property type="match status" value="1"/>
</dbReference>
<dbReference type="Pfam" id="PF00400">
    <property type="entry name" value="WD40"/>
    <property type="match status" value="2"/>
</dbReference>
<evidence type="ECO:0000313" key="7">
    <source>
        <dbReference type="Proteomes" id="UP000092444"/>
    </source>
</evidence>
<feature type="coiled-coil region" evidence="4">
    <location>
        <begin position="610"/>
        <end position="682"/>
    </location>
</feature>
<dbReference type="EnsemblMetazoa" id="GMOY002403-RA">
    <property type="protein sequence ID" value="GMOY002403-PA"/>
    <property type="gene ID" value="GMOY002403"/>
</dbReference>